<organism evidence="2 3">
    <name type="scientific">Saguinus oedipus</name>
    <name type="common">Cotton-top tamarin</name>
    <name type="synonym">Oedipomidas oedipus</name>
    <dbReference type="NCBI Taxonomy" id="9490"/>
    <lineage>
        <taxon>Eukaryota</taxon>
        <taxon>Metazoa</taxon>
        <taxon>Chordata</taxon>
        <taxon>Craniata</taxon>
        <taxon>Vertebrata</taxon>
        <taxon>Euteleostomi</taxon>
        <taxon>Mammalia</taxon>
        <taxon>Eutheria</taxon>
        <taxon>Euarchontoglires</taxon>
        <taxon>Primates</taxon>
        <taxon>Haplorrhini</taxon>
        <taxon>Platyrrhini</taxon>
        <taxon>Cebidae</taxon>
        <taxon>Callitrichinae</taxon>
        <taxon>Saguinus</taxon>
    </lineage>
</organism>
<sequence>MENGVKGHGVPVLSPCLPPNPSSLRELIDSGLELLQVNSLSHTALVSTVPAKSSQLPTPSSPSGILTQSQTGVCAGIPGDSEAADLLARSGQTLLTREPRLRPLVATSQNCSNEPPDGLESGVSGELIFLLRISVEEGTLPTTLFDVKHVSSSVTHHSTE</sequence>
<proteinExistence type="predicted"/>
<evidence type="ECO:0000313" key="3">
    <source>
        <dbReference type="Proteomes" id="UP001266305"/>
    </source>
</evidence>
<evidence type="ECO:0000256" key="1">
    <source>
        <dbReference type="SAM" id="MobiDB-lite"/>
    </source>
</evidence>
<protein>
    <submittedName>
        <fullName evidence="2">Uncharacterized protein</fullName>
    </submittedName>
</protein>
<dbReference type="EMBL" id="JASSZA010000014">
    <property type="protein sequence ID" value="KAK2094177.1"/>
    <property type="molecule type" value="Genomic_DNA"/>
</dbReference>
<feature type="region of interest" description="Disordered" evidence="1">
    <location>
        <begin position="52"/>
        <end position="72"/>
    </location>
</feature>
<reference evidence="2 3" key="1">
    <citation type="submission" date="2023-05" db="EMBL/GenBank/DDBJ databases">
        <title>B98-5 Cell Line De Novo Hybrid Assembly: An Optical Mapping Approach.</title>
        <authorList>
            <person name="Kananen K."/>
            <person name="Auerbach J.A."/>
            <person name="Kautto E."/>
            <person name="Blachly J.S."/>
        </authorList>
    </citation>
    <scope>NUCLEOTIDE SEQUENCE [LARGE SCALE GENOMIC DNA]</scope>
    <source>
        <strain evidence="2">B95-8</strain>
        <tissue evidence="2">Cell line</tissue>
    </source>
</reference>
<accession>A0ABQ9UD17</accession>
<comment type="caution">
    <text evidence="2">The sequence shown here is derived from an EMBL/GenBank/DDBJ whole genome shotgun (WGS) entry which is preliminary data.</text>
</comment>
<name>A0ABQ9UD17_SAGOE</name>
<gene>
    <name evidence="2" type="ORF">P7K49_027915</name>
</gene>
<keyword evidence="3" id="KW-1185">Reference proteome</keyword>
<evidence type="ECO:0000313" key="2">
    <source>
        <dbReference type="EMBL" id="KAK2094177.1"/>
    </source>
</evidence>
<dbReference type="Proteomes" id="UP001266305">
    <property type="component" value="Unassembled WGS sequence"/>
</dbReference>